<protein>
    <submittedName>
        <fullName evidence="1">Uncharacterized protein</fullName>
    </submittedName>
</protein>
<dbReference type="RefSeq" id="WP_068497785.1">
    <property type="nucleotide sequence ID" value="NZ_LWQU01000085.1"/>
</dbReference>
<name>A0A178N0L9_9PROT</name>
<proteinExistence type="predicted"/>
<dbReference type="Proteomes" id="UP000078543">
    <property type="component" value="Unassembled WGS sequence"/>
</dbReference>
<dbReference type="OrthoDB" id="7330802at2"/>
<evidence type="ECO:0000313" key="2">
    <source>
        <dbReference type="Proteomes" id="UP000078543"/>
    </source>
</evidence>
<sequence>MAEIDHNQAVREITQTLRGPVAAVFRKLVPAFQDIKAEDFYDQVIANAELLHGCLLIFRKRRDAFGALLVDADGRTVNDDFVRLRCGRTVHDITAMIVRTHAKQHFRKTLGGDPNDPKSKSGKLYSAMNEYLIHEWQVPLTTAYAKLSADTVATLGPALMDLKTVAAVEAVATAVAGAVATAPSAGKVPVTQVTSQVAANDSGPKKAAEPVMVEIDQREADFWWETLNDPNVRSALGRMTETEMRELTAAFCAVGDTTRSELLKPLGFSLYQAAVVFTTLYRAQGRAAFGMMFGKPGNPAAVRDFTKRLQVKNVGSRTDMKTLVTVTEGALQGASRTTRTGTR</sequence>
<gene>
    <name evidence="1" type="ORF">A6A05_08005</name>
</gene>
<dbReference type="AlphaFoldDB" id="A0A178N0L9"/>
<dbReference type="EMBL" id="LWQU01000085">
    <property type="protein sequence ID" value="OAN56901.1"/>
    <property type="molecule type" value="Genomic_DNA"/>
</dbReference>
<reference evidence="1 2" key="1">
    <citation type="submission" date="2016-04" db="EMBL/GenBank/DDBJ databases">
        <title>Draft genome sequence of freshwater magnetotactic bacteria Magnetospirillum marisnigri SP-1 and Magnetospirillum moscoviense BB-1.</title>
        <authorList>
            <person name="Koziaeva V."/>
            <person name="Dziuba M.V."/>
            <person name="Ivanov T.M."/>
            <person name="Kuznetsov B."/>
            <person name="Grouzdev D.S."/>
        </authorList>
    </citation>
    <scope>NUCLEOTIDE SEQUENCE [LARGE SCALE GENOMIC DNA]</scope>
    <source>
        <strain evidence="1 2">BB-1</strain>
    </source>
</reference>
<keyword evidence="2" id="KW-1185">Reference proteome</keyword>
<evidence type="ECO:0000313" key="1">
    <source>
        <dbReference type="EMBL" id="OAN56901.1"/>
    </source>
</evidence>
<organism evidence="1 2">
    <name type="scientific">Magnetospirillum moscoviense</name>
    <dbReference type="NCBI Taxonomy" id="1437059"/>
    <lineage>
        <taxon>Bacteria</taxon>
        <taxon>Pseudomonadati</taxon>
        <taxon>Pseudomonadota</taxon>
        <taxon>Alphaproteobacteria</taxon>
        <taxon>Rhodospirillales</taxon>
        <taxon>Rhodospirillaceae</taxon>
        <taxon>Magnetospirillum</taxon>
    </lineage>
</organism>
<comment type="caution">
    <text evidence="1">The sequence shown here is derived from an EMBL/GenBank/DDBJ whole genome shotgun (WGS) entry which is preliminary data.</text>
</comment>
<accession>A0A178N0L9</accession>